<protein>
    <submittedName>
        <fullName evidence="2">Uncharacterized protein</fullName>
    </submittedName>
</protein>
<sequence length="101" mass="10701">MPAELGGSQISSLLEALPGIASVLRSPVADALIKAMRGAAGLADFAFEDAEELVRYAVRRGLIGPDEGDRVLAEVQEGLRKKKPVAVKKAPAKKKKGPPRR</sequence>
<organism evidence="2 3">
    <name type="scientific">Eiseniibacteriota bacterium</name>
    <dbReference type="NCBI Taxonomy" id="2212470"/>
    <lineage>
        <taxon>Bacteria</taxon>
        <taxon>Candidatus Eiseniibacteriota</taxon>
    </lineage>
</organism>
<reference evidence="2 3" key="1">
    <citation type="journal article" date="2019" name="Nat. Microbiol.">
        <title>Mediterranean grassland soil C-N compound turnover is dependent on rainfall and depth, and is mediated by genomically divergent microorganisms.</title>
        <authorList>
            <person name="Diamond S."/>
            <person name="Andeer P.F."/>
            <person name="Li Z."/>
            <person name="Crits-Christoph A."/>
            <person name="Burstein D."/>
            <person name="Anantharaman K."/>
            <person name="Lane K.R."/>
            <person name="Thomas B.C."/>
            <person name="Pan C."/>
            <person name="Northen T.R."/>
            <person name="Banfield J.F."/>
        </authorList>
    </citation>
    <scope>NUCLEOTIDE SEQUENCE [LARGE SCALE GENOMIC DNA]</scope>
    <source>
        <strain evidence="2">WS_4</strain>
    </source>
</reference>
<dbReference type="AlphaFoldDB" id="A0A538STL0"/>
<comment type="caution">
    <text evidence="2">The sequence shown here is derived from an EMBL/GenBank/DDBJ whole genome shotgun (WGS) entry which is preliminary data.</text>
</comment>
<evidence type="ECO:0000313" key="3">
    <source>
        <dbReference type="Proteomes" id="UP000319829"/>
    </source>
</evidence>
<name>A0A538STL0_UNCEI</name>
<evidence type="ECO:0000313" key="2">
    <source>
        <dbReference type="EMBL" id="TMQ54728.1"/>
    </source>
</evidence>
<dbReference type="EMBL" id="VBOU01000057">
    <property type="protein sequence ID" value="TMQ54728.1"/>
    <property type="molecule type" value="Genomic_DNA"/>
</dbReference>
<accession>A0A538STL0</accession>
<proteinExistence type="predicted"/>
<evidence type="ECO:0000256" key="1">
    <source>
        <dbReference type="SAM" id="MobiDB-lite"/>
    </source>
</evidence>
<feature type="region of interest" description="Disordered" evidence="1">
    <location>
        <begin position="82"/>
        <end position="101"/>
    </location>
</feature>
<dbReference type="Proteomes" id="UP000319829">
    <property type="component" value="Unassembled WGS sequence"/>
</dbReference>
<gene>
    <name evidence="2" type="ORF">E6K74_05165</name>
</gene>